<evidence type="ECO:0000313" key="1">
    <source>
        <dbReference type="EMBL" id="EKC39520.1"/>
    </source>
</evidence>
<gene>
    <name evidence="1" type="ORF">CGI_10027930</name>
</gene>
<organism evidence="1">
    <name type="scientific">Magallana gigas</name>
    <name type="common">Pacific oyster</name>
    <name type="synonym">Crassostrea gigas</name>
    <dbReference type="NCBI Taxonomy" id="29159"/>
    <lineage>
        <taxon>Eukaryota</taxon>
        <taxon>Metazoa</taxon>
        <taxon>Spiralia</taxon>
        <taxon>Lophotrochozoa</taxon>
        <taxon>Mollusca</taxon>
        <taxon>Bivalvia</taxon>
        <taxon>Autobranchia</taxon>
        <taxon>Pteriomorphia</taxon>
        <taxon>Ostreida</taxon>
        <taxon>Ostreoidea</taxon>
        <taxon>Ostreidae</taxon>
        <taxon>Magallana</taxon>
    </lineage>
</organism>
<dbReference type="EMBL" id="JH818386">
    <property type="protein sequence ID" value="EKC39520.1"/>
    <property type="molecule type" value="Genomic_DNA"/>
</dbReference>
<dbReference type="HOGENOM" id="CLU_1504889_0_0_1"/>
<proteinExistence type="predicted"/>
<dbReference type="InParanoid" id="K1RDY7"/>
<accession>K1RDY7</accession>
<name>K1RDY7_MAGGI</name>
<protein>
    <submittedName>
        <fullName evidence="1">Uncharacterized protein</fullName>
    </submittedName>
</protein>
<reference evidence="1" key="1">
    <citation type="journal article" date="2012" name="Nature">
        <title>The oyster genome reveals stress adaptation and complexity of shell formation.</title>
        <authorList>
            <person name="Zhang G."/>
            <person name="Fang X."/>
            <person name="Guo X."/>
            <person name="Li L."/>
            <person name="Luo R."/>
            <person name="Xu F."/>
            <person name="Yang P."/>
            <person name="Zhang L."/>
            <person name="Wang X."/>
            <person name="Qi H."/>
            <person name="Xiong Z."/>
            <person name="Que H."/>
            <person name="Xie Y."/>
            <person name="Holland P.W."/>
            <person name="Paps J."/>
            <person name="Zhu Y."/>
            <person name="Wu F."/>
            <person name="Chen Y."/>
            <person name="Wang J."/>
            <person name="Peng C."/>
            <person name="Meng J."/>
            <person name="Yang L."/>
            <person name="Liu J."/>
            <person name="Wen B."/>
            <person name="Zhang N."/>
            <person name="Huang Z."/>
            <person name="Zhu Q."/>
            <person name="Feng Y."/>
            <person name="Mount A."/>
            <person name="Hedgecock D."/>
            <person name="Xu Z."/>
            <person name="Liu Y."/>
            <person name="Domazet-Loso T."/>
            <person name="Du Y."/>
            <person name="Sun X."/>
            <person name="Zhang S."/>
            <person name="Liu B."/>
            <person name="Cheng P."/>
            <person name="Jiang X."/>
            <person name="Li J."/>
            <person name="Fan D."/>
            <person name="Wang W."/>
            <person name="Fu W."/>
            <person name="Wang T."/>
            <person name="Wang B."/>
            <person name="Zhang J."/>
            <person name="Peng Z."/>
            <person name="Li Y."/>
            <person name="Li N."/>
            <person name="Wang J."/>
            <person name="Chen M."/>
            <person name="He Y."/>
            <person name="Tan F."/>
            <person name="Song X."/>
            <person name="Zheng Q."/>
            <person name="Huang R."/>
            <person name="Yang H."/>
            <person name="Du X."/>
            <person name="Chen L."/>
            <person name="Yang M."/>
            <person name="Gaffney P.M."/>
            <person name="Wang S."/>
            <person name="Luo L."/>
            <person name="She Z."/>
            <person name="Ming Y."/>
            <person name="Huang W."/>
            <person name="Zhang S."/>
            <person name="Huang B."/>
            <person name="Zhang Y."/>
            <person name="Qu T."/>
            <person name="Ni P."/>
            <person name="Miao G."/>
            <person name="Wang J."/>
            <person name="Wang Q."/>
            <person name="Steinberg C.E."/>
            <person name="Wang H."/>
            <person name="Li N."/>
            <person name="Qian L."/>
            <person name="Zhang G."/>
            <person name="Li Y."/>
            <person name="Yang H."/>
            <person name="Liu X."/>
            <person name="Wang J."/>
            <person name="Yin Y."/>
            <person name="Wang J."/>
        </authorList>
    </citation>
    <scope>NUCLEOTIDE SEQUENCE [LARGE SCALE GENOMIC DNA]</scope>
    <source>
        <strain evidence="1">05x7-T-G4-1.051#20</strain>
    </source>
</reference>
<sequence>MINSIPLALLSAVPLCTGAPLESRLDEILQWLRESQQSNQLDTTSELGFTELQTTVSVPTDSWNTTVSENATTITTIPTVQFSDASMISLIFILIFAAFALFCTIGFVGLKILRRNRKSTKEADEEARIEQEPDKDRFYPCHFVLPELVQERDRHQGFVTLDDRGKVIDVKHWTFEQLDEYFRGKCSFKVGKGAP</sequence>
<dbReference type="AlphaFoldDB" id="K1RDY7"/>